<sequence length="177" mass="19874">MVKWHDRMVKNRLALLGVGSFCSNIWKQSHFAALQIMYLLAVEQKKESSSMVPVLRKKCLVLAGVCAVALPILNIPSAMAEGGLGDDDDAETHRPADMHNLATKPPLPRAHKDFSKYRYKPEGDKVQEQPDANRLLFWTQDGKPDGYAQRRGSSIIYYNAQGQAIRIQHLTPEEMAD</sequence>
<organism evidence="2 3">
    <name type="scientific">Acetobacter pomorum DM001</name>
    <dbReference type="NCBI Taxonomy" id="945681"/>
    <lineage>
        <taxon>Bacteria</taxon>
        <taxon>Pseudomonadati</taxon>
        <taxon>Pseudomonadota</taxon>
        <taxon>Alphaproteobacteria</taxon>
        <taxon>Acetobacterales</taxon>
        <taxon>Acetobacteraceae</taxon>
        <taxon>Acetobacter</taxon>
    </lineage>
</organism>
<proteinExistence type="predicted"/>
<evidence type="ECO:0000313" key="2">
    <source>
        <dbReference type="EMBL" id="EGE46737.1"/>
    </source>
</evidence>
<protein>
    <submittedName>
        <fullName evidence="2">Uncharacterized protein</fullName>
    </submittedName>
</protein>
<dbReference type="EMBL" id="AEUP01000063">
    <property type="protein sequence ID" value="EGE46737.1"/>
    <property type="molecule type" value="Genomic_DNA"/>
</dbReference>
<comment type="caution">
    <text evidence="2">The sequence shown here is derived from an EMBL/GenBank/DDBJ whole genome shotgun (WGS) entry which is preliminary data.</text>
</comment>
<feature type="region of interest" description="Disordered" evidence="1">
    <location>
        <begin position="84"/>
        <end position="112"/>
    </location>
</feature>
<accession>F1YWN1</accession>
<evidence type="ECO:0000256" key="1">
    <source>
        <dbReference type="SAM" id="MobiDB-lite"/>
    </source>
</evidence>
<dbReference type="AlphaFoldDB" id="F1YWN1"/>
<name>F1YWN1_9PROT</name>
<dbReference type="Proteomes" id="UP000018454">
    <property type="component" value="Unassembled WGS sequence"/>
</dbReference>
<reference evidence="2 3" key="1">
    <citation type="journal article" date="2011" name="Science">
        <title>Drosophila microbiome modulates host developmental and metabolic homeostasis via insulin signaling.</title>
        <authorList>
            <person name="Shin S.C."/>
            <person name="Kim S.H."/>
            <person name="You H."/>
            <person name="Kim B."/>
            <person name="Kim A.C."/>
            <person name="Lee K.A."/>
            <person name="Yoon J.H."/>
            <person name="Ryu J.H."/>
            <person name="Lee W.J."/>
        </authorList>
    </citation>
    <scope>NUCLEOTIDE SEQUENCE [LARGE SCALE GENOMIC DNA]</scope>
    <source>
        <strain evidence="2 3">DM001</strain>
    </source>
</reference>
<gene>
    <name evidence="2" type="ORF">APO_2645</name>
</gene>
<evidence type="ECO:0000313" key="3">
    <source>
        <dbReference type="Proteomes" id="UP000018454"/>
    </source>
</evidence>